<feature type="signal peptide" evidence="2">
    <location>
        <begin position="1"/>
        <end position="23"/>
    </location>
</feature>
<keyword evidence="4" id="KW-1185">Reference proteome</keyword>
<feature type="region of interest" description="Disordered" evidence="1">
    <location>
        <begin position="180"/>
        <end position="227"/>
    </location>
</feature>
<evidence type="ECO:0000313" key="3">
    <source>
        <dbReference type="EMBL" id="NJP99661.1"/>
    </source>
</evidence>
<name>A0ABX1BV80_9ACTN</name>
<evidence type="ECO:0000313" key="4">
    <source>
        <dbReference type="Proteomes" id="UP000695264"/>
    </source>
</evidence>
<accession>A0ABX1BV80</accession>
<dbReference type="PROSITE" id="PS51257">
    <property type="entry name" value="PROKAR_LIPOPROTEIN"/>
    <property type="match status" value="1"/>
</dbReference>
<protein>
    <recommendedName>
        <fullName evidence="5">DUF732 domain-containing protein</fullName>
    </recommendedName>
</protein>
<gene>
    <name evidence="3" type="ORF">HCK00_03655</name>
</gene>
<comment type="caution">
    <text evidence="3">The sequence shown here is derived from an EMBL/GenBank/DDBJ whole genome shotgun (WGS) entry which is preliminary data.</text>
</comment>
<organism evidence="3 4">
    <name type="scientific">Streptomyces zingiberis</name>
    <dbReference type="NCBI Taxonomy" id="2053010"/>
    <lineage>
        <taxon>Bacteria</taxon>
        <taxon>Bacillati</taxon>
        <taxon>Actinomycetota</taxon>
        <taxon>Actinomycetes</taxon>
        <taxon>Kitasatosporales</taxon>
        <taxon>Streptomycetaceae</taxon>
        <taxon>Streptomyces</taxon>
    </lineage>
</organism>
<dbReference type="RefSeq" id="WP_168100256.1">
    <property type="nucleotide sequence ID" value="NZ_JAATEN010000002.1"/>
</dbReference>
<evidence type="ECO:0000256" key="2">
    <source>
        <dbReference type="SAM" id="SignalP"/>
    </source>
</evidence>
<feature type="chain" id="PRO_5046364357" description="DUF732 domain-containing protein" evidence="2">
    <location>
        <begin position="24"/>
        <end position="256"/>
    </location>
</feature>
<feature type="compositionally biased region" description="Basic and acidic residues" evidence="1">
    <location>
        <begin position="49"/>
        <end position="62"/>
    </location>
</feature>
<proteinExistence type="predicted"/>
<keyword evidence="2" id="KW-0732">Signal</keyword>
<feature type="compositionally biased region" description="Low complexity" evidence="1">
    <location>
        <begin position="38"/>
        <end position="48"/>
    </location>
</feature>
<sequence>MSRHGARRGAAVALATAAAVLLAGCGSGDDGGGEHAGRPGASPSASAPRDGERSDTPQDGKGPDAGGVPSGPKVPDDQLDAAERSFTTKEKKYLSGRVPKGHDPAAVLEGGQEACDRLRFLNELDPEMAVSALILGEITNARAAVSDLCPTYRSTVEAADRGHTDGEFTVGAERKAGTTVVPGRYRSPGPGPSGPSGEDGGGGEECSWQVTGAGGKPLDSGSGRAKGGDIDITIPKAARGFTSTGCHSWLRLGGTG</sequence>
<evidence type="ECO:0008006" key="5">
    <source>
        <dbReference type="Google" id="ProtNLM"/>
    </source>
</evidence>
<dbReference type="EMBL" id="JAATEN010000002">
    <property type="protein sequence ID" value="NJP99661.1"/>
    <property type="molecule type" value="Genomic_DNA"/>
</dbReference>
<evidence type="ECO:0000256" key="1">
    <source>
        <dbReference type="SAM" id="MobiDB-lite"/>
    </source>
</evidence>
<reference evidence="3 4" key="1">
    <citation type="submission" date="2020-03" db="EMBL/GenBank/DDBJ databases">
        <title>WGS of actinomycetes isolated from Thailand.</title>
        <authorList>
            <person name="Thawai C."/>
        </authorList>
    </citation>
    <scope>NUCLEOTIDE SEQUENCE [LARGE SCALE GENOMIC DNA]</scope>
    <source>
        <strain evidence="3 4">PLAI 1-29</strain>
    </source>
</reference>
<dbReference type="Proteomes" id="UP000695264">
    <property type="component" value="Unassembled WGS sequence"/>
</dbReference>
<feature type="region of interest" description="Disordered" evidence="1">
    <location>
        <begin position="23"/>
        <end position="78"/>
    </location>
</feature>